<keyword evidence="5 9" id="KW-0560">Oxidoreductase</keyword>
<dbReference type="EC" id="1.3.8.1" evidence="9"/>
<dbReference type="Pfam" id="PF02770">
    <property type="entry name" value="Acyl-CoA_dh_M"/>
    <property type="match status" value="1"/>
</dbReference>
<dbReference type="PIRSF" id="PIRSF016578">
    <property type="entry name" value="HsaA"/>
    <property type="match status" value="1"/>
</dbReference>
<sequence>MSYFLTEEQELMRGIAREFAKCEIAPVAKQLDVTGEFPWDWIKKCAELNFLGVSIPEEYGGAGADCLSECVIIEEIAKESGSLALIIDAHTSLGCMPLLFEGTEEQKQKYLVPAAKGEKLMSFGLTEPGAGSDAGGTKTTAVLDGDEWVINGSKCWITNIGAADTYIITAKTDPEKGNRGISAFIIEKGTPGFEVGKFEKKMGLNNSATGELFFRNCRIPKENLIGKLNKGFPLFLKGLDEGRIAISAMAVGMAQGALDRAVAYAKERVQFGRPISQFQAIAFYLAEMAMQIEVARTMLYRVAKMRDEGLPYTKEAAMLKLFSSEMCCWVCDKAVQIHGGNGYSREFDVERFMRDAKLLTIGEGTSEVCKLVISGHVLA</sequence>
<gene>
    <name evidence="9" type="primary">bcd_2</name>
    <name evidence="9" type="ORF">SDC9_09206</name>
</gene>
<evidence type="ECO:0000259" key="6">
    <source>
        <dbReference type="Pfam" id="PF00441"/>
    </source>
</evidence>
<accession>A0A644T9E6</accession>
<dbReference type="PROSITE" id="PS00073">
    <property type="entry name" value="ACYL_COA_DH_2"/>
    <property type="match status" value="1"/>
</dbReference>
<feature type="domain" description="Acyl-CoA oxidase/dehydrogenase middle" evidence="7">
    <location>
        <begin position="122"/>
        <end position="217"/>
    </location>
</feature>
<dbReference type="GO" id="GO:0016937">
    <property type="term" value="F:short-chain fatty acyl-CoA dehydrogenase activity"/>
    <property type="evidence" value="ECO:0007669"/>
    <property type="project" value="UniProtKB-EC"/>
</dbReference>
<organism evidence="9">
    <name type="scientific">bioreactor metagenome</name>
    <dbReference type="NCBI Taxonomy" id="1076179"/>
    <lineage>
        <taxon>unclassified sequences</taxon>
        <taxon>metagenomes</taxon>
        <taxon>ecological metagenomes</taxon>
    </lineage>
</organism>
<evidence type="ECO:0000256" key="4">
    <source>
        <dbReference type="ARBA" id="ARBA00022827"/>
    </source>
</evidence>
<dbReference type="EMBL" id="VSSQ01000021">
    <property type="protein sequence ID" value="MPL63566.1"/>
    <property type="molecule type" value="Genomic_DNA"/>
</dbReference>
<feature type="domain" description="Acyl-CoA dehydrogenase/oxidase N-terminal" evidence="8">
    <location>
        <begin position="6"/>
        <end position="118"/>
    </location>
</feature>
<reference evidence="9" key="1">
    <citation type="submission" date="2019-08" db="EMBL/GenBank/DDBJ databases">
        <authorList>
            <person name="Kucharzyk K."/>
            <person name="Murdoch R.W."/>
            <person name="Higgins S."/>
            <person name="Loffler F."/>
        </authorList>
    </citation>
    <scope>NUCLEOTIDE SEQUENCE</scope>
</reference>
<evidence type="ECO:0000259" key="8">
    <source>
        <dbReference type="Pfam" id="PF02771"/>
    </source>
</evidence>
<comment type="cofactor">
    <cofactor evidence="1">
        <name>FAD</name>
        <dbReference type="ChEBI" id="CHEBI:57692"/>
    </cofactor>
</comment>
<feature type="domain" description="Acyl-CoA dehydrogenase/oxidase C-terminal" evidence="6">
    <location>
        <begin position="229"/>
        <end position="375"/>
    </location>
</feature>
<dbReference type="PROSITE" id="PS00072">
    <property type="entry name" value="ACYL_COA_DH_1"/>
    <property type="match status" value="1"/>
</dbReference>
<dbReference type="InterPro" id="IPR037069">
    <property type="entry name" value="AcylCoA_DH/ox_N_sf"/>
</dbReference>
<dbReference type="AlphaFoldDB" id="A0A644T9E6"/>
<keyword evidence="3" id="KW-0285">Flavoprotein</keyword>
<evidence type="ECO:0000256" key="5">
    <source>
        <dbReference type="ARBA" id="ARBA00023002"/>
    </source>
</evidence>
<comment type="caution">
    <text evidence="9">The sequence shown here is derived from an EMBL/GenBank/DDBJ whole genome shotgun (WGS) entry which is preliminary data.</text>
</comment>
<dbReference type="GO" id="GO:0050660">
    <property type="term" value="F:flavin adenine dinucleotide binding"/>
    <property type="evidence" value="ECO:0007669"/>
    <property type="project" value="InterPro"/>
</dbReference>
<dbReference type="Pfam" id="PF02771">
    <property type="entry name" value="Acyl-CoA_dh_N"/>
    <property type="match status" value="1"/>
</dbReference>
<dbReference type="Gene3D" id="1.20.140.10">
    <property type="entry name" value="Butyryl-CoA Dehydrogenase, subunit A, domain 3"/>
    <property type="match status" value="1"/>
</dbReference>
<dbReference type="PANTHER" id="PTHR43884:SF12">
    <property type="entry name" value="ISOVALERYL-COA DEHYDROGENASE, MITOCHONDRIAL-RELATED"/>
    <property type="match status" value="1"/>
</dbReference>
<protein>
    <submittedName>
        <fullName evidence="9">Acyl-CoA dehydrogenase, short-chain specific</fullName>
        <ecNumber evidence="9">1.3.8.1</ecNumber>
    </submittedName>
</protein>
<dbReference type="Gene3D" id="1.10.540.10">
    <property type="entry name" value="Acyl-CoA dehydrogenase/oxidase, N-terminal domain"/>
    <property type="match status" value="1"/>
</dbReference>
<name>A0A644T9E6_9ZZZZ</name>
<proteinExistence type="inferred from homology"/>
<dbReference type="Gene3D" id="2.40.110.10">
    <property type="entry name" value="Butyryl-CoA Dehydrogenase, subunit A, domain 2"/>
    <property type="match status" value="1"/>
</dbReference>
<dbReference type="InterPro" id="IPR036250">
    <property type="entry name" value="AcylCo_DH-like_C"/>
</dbReference>
<dbReference type="FunFam" id="2.40.110.10:FF:000009">
    <property type="entry name" value="Acyl-CoA dehydrogenase"/>
    <property type="match status" value="1"/>
</dbReference>
<comment type="similarity">
    <text evidence="2">Belongs to the acyl-CoA dehydrogenase family.</text>
</comment>
<evidence type="ECO:0000313" key="9">
    <source>
        <dbReference type="EMBL" id="MPL63566.1"/>
    </source>
</evidence>
<dbReference type="InterPro" id="IPR006089">
    <property type="entry name" value="Acyl-CoA_DH_CS"/>
</dbReference>
<dbReference type="SUPFAM" id="SSF56645">
    <property type="entry name" value="Acyl-CoA dehydrogenase NM domain-like"/>
    <property type="match status" value="1"/>
</dbReference>
<dbReference type="PANTHER" id="PTHR43884">
    <property type="entry name" value="ACYL-COA DEHYDROGENASE"/>
    <property type="match status" value="1"/>
</dbReference>
<dbReference type="SUPFAM" id="SSF47203">
    <property type="entry name" value="Acyl-CoA dehydrogenase C-terminal domain-like"/>
    <property type="match status" value="1"/>
</dbReference>
<evidence type="ECO:0000256" key="3">
    <source>
        <dbReference type="ARBA" id="ARBA00022630"/>
    </source>
</evidence>
<keyword evidence="4" id="KW-0274">FAD</keyword>
<dbReference type="FunFam" id="1.10.540.10:FF:000002">
    <property type="entry name" value="Acyl-CoA dehydrogenase FadE19"/>
    <property type="match status" value="1"/>
</dbReference>
<dbReference type="Pfam" id="PF00441">
    <property type="entry name" value="Acyl-CoA_dh_1"/>
    <property type="match status" value="1"/>
</dbReference>
<evidence type="ECO:0000256" key="2">
    <source>
        <dbReference type="ARBA" id="ARBA00009347"/>
    </source>
</evidence>
<dbReference type="InterPro" id="IPR009100">
    <property type="entry name" value="AcylCoA_DH/oxidase_NM_dom_sf"/>
</dbReference>
<dbReference type="InterPro" id="IPR013786">
    <property type="entry name" value="AcylCoA_DH/ox_N"/>
</dbReference>
<evidence type="ECO:0000256" key="1">
    <source>
        <dbReference type="ARBA" id="ARBA00001974"/>
    </source>
</evidence>
<dbReference type="InterPro" id="IPR009075">
    <property type="entry name" value="AcylCo_DH/oxidase_C"/>
</dbReference>
<dbReference type="FunFam" id="1.20.140.10:FF:000004">
    <property type="entry name" value="Acyl-CoA dehydrogenase FadE25"/>
    <property type="match status" value="1"/>
</dbReference>
<evidence type="ECO:0000259" key="7">
    <source>
        <dbReference type="Pfam" id="PF02770"/>
    </source>
</evidence>
<dbReference type="InterPro" id="IPR046373">
    <property type="entry name" value="Acyl-CoA_Oxase/DH_mid-dom_sf"/>
</dbReference>
<dbReference type="InterPro" id="IPR006091">
    <property type="entry name" value="Acyl-CoA_Oxase/DH_mid-dom"/>
</dbReference>